<reference evidence="2 3" key="1">
    <citation type="submission" date="2016-10" db="EMBL/GenBank/DDBJ databases">
        <authorList>
            <person name="de Groot N.N."/>
        </authorList>
    </citation>
    <scope>NUCLEOTIDE SEQUENCE [LARGE SCALE GENOMIC DNA]</scope>
    <source>
        <strain evidence="2 3">DSM 16077</strain>
    </source>
</reference>
<evidence type="ECO:0000313" key="2">
    <source>
        <dbReference type="EMBL" id="SDL62563.1"/>
    </source>
</evidence>
<accession>A0A1G9LL65</accession>
<gene>
    <name evidence="2" type="ORF">SAMN04488568_10198</name>
</gene>
<dbReference type="RefSeq" id="WP_176780177.1">
    <property type="nucleotide sequence ID" value="NZ_FNHG01000001.1"/>
</dbReference>
<dbReference type="STRING" id="144026.SAMN04488568_10198"/>
<evidence type="ECO:0000313" key="3">
    <source>
        <dbReference type="Proteomes" id="UP000199759"/>
    </source>
</evidence>
<sequence>MNTRPGHTPQATEFMHGSSAPNAGAKAGFMLDTLLRQHKAARQPLQTWFDARLTRRR</sequence>
<keyword evidence="3" id="KW-1185">Reference proteome</keyword>
<evidence type="ECO:0000256" key="1">
    <source>
        <dbReference type="SAM" id="MobiDB-lite"/>
    </source>
</evidence>
<name>A0A1G9LL65_9PROT</name>
<dbReference type="Proteomes" id="UP000199759">
    <property type="component" value="Unassembled WGS sequence"/>
</dbReference>
<proteinExistence type="predicted"/>
<feature type="region of interest" description="Disordered" evidence="1">
    <location>
        <begin position="1"/>
        <end position="21"/>
    </location>
</feature>
<protein>
    <submittedName>
        <fullName evidence="2">Uncharacterized protein</fullName>
    </submittedName>
</protein>
<dbReference type="EMBL" id="FNHG01000001">
    <property type="protein sequence ID" value="SDL62563.1"/>
    <property type="molecule type" value="Genomic_DNA"/>
</dbReference>
<organism evidence="2 3">
    <name type="scientific">Maricaulis salignorans</name>
    <dbReference type="NCBI Taxonomy" id="144026"/>
    <lineage>
        <taxon>Bacteria</taxon>
        <taxon>Pseudomonadati</taxon>
        <taxon>Pseudomonadota</taxon>
        <taxon>Alphaproteobacteria</taxon>
        <taxon>Maricaulales</taxon>
        <taxon>Maricaulaceae</taxon>
        <taxon>Maricaulis</taxon>
    </lineage>
</organism>
<feature type="compositionally biased region" description="Polar residues" evidence="1">
    <location>
        <begin position="1"/>
        <end position="11"/>
    </location>
</feature>
<dbReference type="AlphaFoldDB" id="A0A1G9LL65"/>